<reference evidence="2 3" key="1">
    <citation type="submission" date="2023-09" db="EMBL/GenBank/DDBJ databases">
        <title>Multi-omics analysis of a traditional fermented food reveals byproduct-associated fungal strains for waste-to-food upcycling.</title>
        <authorList>
            <consortium name="Lawrence Berkeley National Laboratory"/>
            <person name="Rekdal V.M."/>
            <person name="Villalobos-Escobedo J.M."/>
            <person name="Rodriguez-Valeron N."/>
            <person name="Garcia M.O."/>
            <person name="Vasquez D.P."/>
            <person name="Damayanti I."/>
            <person name="Sorensen P.M."/>
            <person name="Baidoo E.E."/>
            <person name="De Carvalho A.C."/>
            <person name="Riley R."/>
            <person name="Lipzen A."/>
            <person name="He G."/>
            <person name="Yan M."/>
            <person name="Haridas S."/>
            <person name="Daum C."/>
            <person name="Yoshinaga Y."/>
            <person name="Ng V."/>
            <person name="Grigoriev I.V."/>
            <person name="Munk R."/>
            <person name="Nuraida L."/>
            <person name="Wijaya C.H."/>
            <person name="Morales P.-C."/>
            <person name="Keasling J.D."/>
        </authorList>
    </citation>
    <scope>NUCLEOTIDE SEQUENCE [LARGE SCALE GENOMIC DNA]</scope>
    <source>
        <strain evidence="2 3">FGSC 2613</strain>
    </source>
</reference>
<keyword evidence="3" id="KW-1185">Reference proteome</keyword>
<evidence type="ECO:0000256" key="1">
    <source>
        <dbReference type="SAM" id="MobiDB-lite"/>
    </source>
</evidence>
<sequence>MPETGRFVSWCVGVFVIQHCAYAWLSTACRDRRGKSELRKPGRSQSGTAIGPVNRNGEDVNKLKGVPDLHSTSTYHGTPGMHISQHLGHGKWRRAKSEKNAFWALSYSTLQYTHSSGEPWHLGSS</sequence>
<dbReference type="PROSITE" id="PS51257">
    <property type="entry name" value="PROKAR_LIPOPROTEIN"/>
    <property type="match status" value="1"/>
</dbReference>
<organism evidence="2 3">
    <name type="scientific">Neurospora intermedia</name>
    <dbReference type="NCBI Taxonomy" id="5142"/>
    <lineage>
        <taxon>Eukaryota</taxon>
        <taxon>Fungi</taxon>
        <taxon>Dikarya</taxon>
        <taxon>Ascomycota</taxon>
        <taxon>Pezizomycotina</taxon>
        <taxon>Sordariomycetes</taxon>
        <taxon>Sordariomycetidae</taxon>
        <taxon>Sordariales</taxon>
        <taxon>Sordariaceae</taxon>
        <taxon>Neurospora</taxon>
    </lineage>
</organism>
<gene>
    <name evidence="2" type="ORF">QR685DRAFT_166401</name>
</gene>
<dbReference type="Proteomes" id="UP001451303">
    <property type="component" value="Unassembled WGS sequence"/>
</dbReference>
<feature type="region of interest" description="Disordered" evidence="1">
    <location>
        <begin position="34"/>
        <end position="80"/>
    </location>
</feature>
<accession>A0ABR3DKH6</accession>
<evidence type="ECO:0000313" key="3">
    <source>
        <dbReference type="Proteomes" id="UP001451303"/>
    </source>
</evidence>
<evidence type="ECO:0008006" key="4">
    <source>
        <dbReference type="Google" id="ProtNLM"/>
    </source>
</evidence>
<proteinExistence type="predicted"/>
<protein>
    <recommendedName>
        <fullName evidence="4">Secreted protein</fullName>
    </recommendedName>
</protein>
<evidence type="ECO:0000313" key="2">
    <source>
        <dbReference type="EMBL" id="KAL0473186.1"/>
    </source>
</evidence>
<comment type="caution">
    <text evidence="2">The sequence shown here is derived from an EMBL/GenBank/DDBJ whole genome shotgun (WGS) entry which is preliminary data.</text>
</comment>
<feature type="compositionally biased region" description="Basic and acidic residues" evidence="1">
    <location>
        <begin position="56"/>
        <end position="67"/>
    </location>
</feature>
<name>A0ABR3DKH6_NEUIN</name>
<dbReference type="EMBL" id="JAVLET010000002">
    <property type="protein sequence ID" value="KAL0473186.1"/>
    <property type="molecule type" value="Genomic_DNA"/>
</dbReference>